<evidence type="ECO:0000256" key="4">
    <source>
        <dbReference type="ARBA" id="ARBA00022490"/>
    </source>
</evidence>
<dbReference type="Gene3D" id="6.10.250.2270">
    <property type="match status" value="1"/>
</dbReference>
<evidence type="ECO:0000313" key="8">
    <source>
        <dbReference type="EMBL" id="KIM33084.1"/>
    </source>
</evidence>
<comment type="similarity">
    <text evidence="3">Belongs to the eukaryotic ribosomal protein eL14 family.</text>
</comment>
<dbReference type="InterPro" id="IPR002784">
    <property type="entry name" value="Ribosomal_eL14_dom"/>
</dbReference>
<gene>
    <name evidence="8" type="ORF">M408DRAFT_191733</name>
</gene>
<keyword evidence="4" id="KW-0963">Cytoplasm</keyword>
<dbReference type="GO" id="GO:0022625">
    <property type="term" value="C:cytosolic large ribosomal subunit"/>
    <property type="evidence" value="ECO:0007669"/>
    <property type="project" value="TreeGrafter"/>
</dbReference>
<dbReference type="PANTHER" id="PTHR11127">
    <property type="entry name" value="60S RIBOSOMAL PROTEIN L14"/>
    <property type="match status" value="1"/>
</dbReference>
<name>A0A0C3BM20_SERVB</name>
<dbReference type="GO" id="GO:0042273">
    <property type="term" value="P:ribosomal large subunit biogenesis"/>
    <property type="evidence" value="ECO:0007669"/>
    <property type="project" value="TreeGrafter"/>
</dbReference>
<comment type="subcellular location">
    <subcellularLocation>
        <location evidence="2">Cytoplasm</location>
    </subcellularLocation>
</comment>
<dbReference type="SMART" id="SM00739">
    <property type="entry name" value="KOW"/>
    <property type="match status" value="1"/>
</dbReference>
<evidence type="ECO:0000256" key="1">
    <source>
        <dbReference type="ARBA" id="ARBA00004021"/>
    </source>
</evidence>
<dbReference type="Gene3D" id="2.30.30.30">
    <property type="match status" value="1"/>
</dbReference>
<evidence type="ECO:0000256" key="5">
    <source>
        <dbReference type="ARBA" id="ARBA00022980"/>
    </source>
</evidence>
<proteinExistence type="inferred from homology"/>
<dbReference type="InterPro" id="IPR005824">
    <property type="entry name" value="KOW"/>
</dbReference>
<dbReference type="STRING" id="933852.A0A0C3BM20"/>
<dbReference type="PANTHER" id="PTHR11127:SF2">
    <property type="entry name" value="LARGE RIBOSOMAL SUBUNIT PROTEIN EL14"/>
    <property type="match status" value="1"/>
</dbReference>
<dbReference type="Proteomes" id="UP000054097">
    <property type="component" value="Unassembled WGS sequence"/>
</dbReference>
<keyword evidence="9" id="KW-1185">Reference proteome</keyword>
<reference evidence="9" key="2">
    <citation type="submission" date="2015-01" db="EMBL/GenBank/DDBJ databases">
        <title>Evolutionary Origins and Diversification of the Mycorrhizal Mutualists.</title>
        <authorList>
            <consortium name="DOE Joint Genome Institute"/>
            <consortium name="Mycorrhizal Genomics Consortium"/>
            <person name="Kohler A."/>
            <person name="Kuo A."/>
            <person name="Nagy L.G."/>
            <person name="Floudas D."/>
            <person name="Copeland A."/>
            <person name="Barry K.W."/>
            <person name="Cichocki N."/>
            <person name="Veneault-Fourrey C."/>
            <person name="LaButti K."/>
            <person name="Lindquist E.A."/>
            <person name="Lipzen A."/>
            <person name="Lundell T."/>
            <person name="Morin E."/>
            <person name="Murat C."/>
            <person name="Riley R."/>
            <person name="Ohm R."/>
            <person name="Sun H."/>
            <person name="Tunlid A."/>
            <person name="Henrissat B."/>
            <person name="Grigoriev I.V."/>
            <person name="Hibbett D.S."/>
            <person name="Martin F."/>
        </authorList>
    </citation>
    <scope>NUCLEOTIDE SEQUENCE [LARGE SCALE GENOMIC DNA]</scope>
    <source>
        <strain evidence="9">MAFF 305830</strain>
    </source>
</reference>
<protein>
    <recommendedName>
        <fullName evidence="7">KOW domain-containing protein</fullName>
    </recommendedName>
</protein>
<dbReference type="AlphaFoldDB" id="A0A0C3BM20"/>
<evidence type="ECO:0000259" key="7">
    <source>
        <dbReference type="SMART" id="SM00739"/>
    </source>
</evidence>
<feature type="domain" description="KOW" evidence="7">
    <location>
        <begin position="13"/>
        <end position="40"/>
    </location>
</feature>
<evidence type="ECO:0000256" key="2">
    <source>
        <dbReference type="ARBA" id="ARBA00004496"/>
    </source>
</evidence>
<keyword evidence="5" id="KW-0689">Ribosomal protein</keyword>
<comment type="function">
    <text evidence="1">Component of the ribosome, a large ribonucleoprotein complex responsible for the synthesis of proteins in the cell. The small ribosomal subunit (SSU) binds messenger RNAs (mRNAs) and translates the encoded message by selecting cognate aminoacyl-transfer RNA (tRNA) molecules. The large subunit (LSU) contains the ribosomal catalytic site termed the peptidyl transferase center (PTC), which catalyzes the formation of peptide bonds, thereby polymerizing the amino acids delivered by tRNAs into a polypeptide chain. The nascent polypeptides leave the ribosome through a tunnel in the LSU and interact with protein factors that function in enzymatic processing, targeting, and the membrane insertion of nascent chains at the exit of the ribosomal tunnel.</text>
</comment>
<dbReference type="SUPFAM" id="SSF50104">
    <property type="entry name" value="Translation proteins SH3-like domain"/>
    <property type="match status" value="1"/>
</dbReference>
<dbReference type="CDD" id="cd23702">
    <property type="entry name" value="eL14"/>
    <property type="match status" value="1"/>
</dbReference>
<evidence type="ECO:0000313" key="9">
    <source>
        <dbReference type="Proteomes" id="UP000054097"/>
    </source>
</evidence>
<sequence>MSTIQDLSAFQKFVEVGRVVLLKAGPYAGKTAVIVEIIDHKRALIDGPTTGVPRQSYPYKHVVLTTIVVKDLPRASGTPTVKKYIEKCEADKKWEATSWAKKRALVERRKKLSDFERFSFMVTKRSRRDKIRKTVCKSKKA</sequence>
<organism evidence="8 9">
    <name type="scientific">Serendipita vermifera MAFF 305830</name>
    <dbReference type="NCBI Taxonomy" id="933852"/>
    <lineage>
        <taxon>Eukaryota</taxon>
        <taxon>Fungi</taxon>
        <taxon>Dikarya</taxon>
        <taxon>Basidiomycota</taxon>
        <taxon>Agaricomycotina</taxon>
        <taxon>Agaricomycetes</taxon>
        <taxon>Sebacinales</taxon>
        <taxon>Serendipitaceae</taxon>
        <taxon>Serendipita</taxon>
    </lineage>
</organism>
<accession>A0A0C3BM20</accession>
<dbReference type="GO" id="GO:0003735">
    <property type="term" value="F:structural constituent of ribosome"/>
    <property type="evidence" value="ECO:0007669"/>
    <property type="project" value="InterPro"/>
</dbReference>
<dbReference type="InterPro" id="IPR008991">
    <property type="entry name" value="Translation_prot_SH3-like_sf"/>
</dbReference>
<dbReference type="InterPro" id="IPR039660">
    <property type="entry name" value="Ribosomal_eL14"/>
</dbReference>
<dbReference type="GO" id="GO:0006412">
    <property type="term" value="P:translation"/>
    <property type="evidence" value="ECO:0007669"/>
    <property type="project" value="InterPro"/>
</dbReference>
<dbReference type="Pfam" id="PF00467">
    <property type="entry name" value="KOW"/>
    <property type="match status" value="1"/>
</dbReference>
<evidence type="ECO:0000256" key="3">
    <source>
        <dbReference type="ARBA" id="ARBA00006592"/>
    </source>
</evidence>
<dbReference type="HOGENOM" id="CLU_082438_3_1_1"/>
<keyword evidence="6" id="KW-0687">Ribonucleoprotein</keyword>
<dbReference type="GO" id="GO:0003723">
    <property type="term" value="F:RNA binding"/>
    <property type="evidence" value="ECO:0007669"/>
    <property type="project" value="InterPro"/>
</dbReference>
<dbReference type="EMBL" id="KN824279">
    <property type="protein sequence ID" value="KIM33084.1"/>
    <property type="molecule type" value="Genomic_DNA"/>
</dbReference>
<dbReference type="InterPro" id="IPR014722">
    <property type="entry name" value="Rib_uL2_dom2"/>
</dbReference>
<dbReference type="Pfam" id="PF01929">
    <property type="entry name" value="Ribosomal_L14e"/>
    <property type="match status" value="1"/>
</dbReference>
<reference evidence="8 9" key="1">
    <citation type="submission" date="2014-04" db="EMBL/GenBank/DDBJ databases">
        <authorList>
            <consortium name="DOE Joint Genome Institute"/>
            <person name="Kuo A."/>
            <person name="Zuccaro A."/>
            <person name="Kohler A."/>
            <person name="Nagy L.G."/>
            <person name="Floudas D."/>
            <person name="Copeland A."/>
            <person name="Barry K.W."/>
            <person name="Cichocki N."/>
            <person name="Veneault-Fourrey C."/>
            <person name="LaButti K."/>
            <person name="Lindquist E.A."/>
            <person name="Lipzen A."/>
            <person name="Lundell T."/>
            <person name="Morin E."/>
            <person name="Murat C."/>
            <person name="Sun H."/>
            <person name="Tunlid A."/>
            <person name="Henrissat B."/>
            <person name="Grigoriev I.V."/>
            <person name="Hibbett D.S."/>
            <person name="Martin F."/>
            <person name="Nordberg H.P."/>
            <person name="Cantor M.N."/>
            <person name="Hua S.X."/>
        </authorList>
    </citation>
    <scope>NUCLEOTIDE SEQUENCE [LARGE SCALE GENOMIC DNA]</scope>
    <source>
        <strain evidence="8 9">MAFF 305830</strain>
    </source>
</reference>
<dbReference type="FunFam" id="2.30.30.30:FF:000030">
    <property type="entry name" value="60S ribosomal protein L14"/>
    <property type="match status" value="1"/>
</dbReference>
<dbReference type="OrthoDB" id="1875589at2759"/>
<evidence type="ECO:0000256" key="6">
    <source>
        <dbReference type="ARBA" id="ARBA00023274"/>
    </source>
</evidence>